<feature type="compositionally biased region" description="Low complexity" evidence="7">
    <location>
        <begin position="301"/>
        <end position="327"/>
    </location>
</feature>
<dbReference type="InterPro" id="IPR010432">
    <property type="entry name" value="RDD"/>
</dbReference>
<dbReference type="PANTHER" id="PTHR36115:SF4">
    <property type="entry name" value="MEMBRANE PROTEIN"/>
    <property type="match status" value="1"/>
</dbReference>
<feature type="domain" description="FHA" evidence="9">
    <location>
        <begin position="351"/>
        <end position="402"/>
    </location>
</feature>
<dbReference type="InterPro" id="IPR051791">
    <property type="entry name" value="Pra-immunoreactive"/>
</dbReference>
<dbReference type="SUPFAM" id="SSF49879">
    <property type="entry name" value="SMAD/FHA domain"/>
    <property type="match status" value="1"/>
</dbReference>
<feature type="transmembrane region" description="Helical" evidence="8">
    <location>
        <begin position="85"/>
        <end position="108"/>
    </location>
</feature>
<evidence type="ECO:0000256" key="5">
    <source>
        <dbReference type="ARBA" id="ARBA00022989"/>
    </source>
</evidence>
<dbReference type="GO" id="GO:0005886">
    <property type="term" value="C:plasma membrane"/>
    <property type="evidence" value="ECO:0007669"/>
    <property type="project" value="UniProtKB-SubCell"/>
</dbReference>
<feature type="transmembrane region" description="Helical" evidence="8">
    <location>
        <begin position="145"/>
        <end position="168"/>
    </location>
</feature>
<keyword evidence="4 8" id="KW-0812">Transmembrane</keyword>
<evidence type="ECO:0000256" key="1">
    <source>
        <dbReference type="ARBA" id="ARBA00004651"/>
    </source>
</evidence>
<reference evidence="10" key="1">
    <citation type="submission" date="2016-03" db="EMBL/GenBank/DDBJ databases">
        <authorList>
            <person name="Ploux O."/>
        </authorList>
    </citation>
    <scope>NUCLEOTIDE SEQUENCE</scope>
    <source>
        <strain evidence="10">UC1</strain>
    </source>
</reference>
<dbReference type="PANTHER" id="PTHR36115">
    <property type="entry name" value="PROLINE-RICH ANTIGEN HOMOLOG-RELATED"/>
    <property type="match status" value="1"/>
</dbReference>
<comment type="subcellular location">
    <subcellularLocation>
        <location evidence="1">Cell membrane</location>
        <topology evidence="1">Multi-pass membrane protein</topology>
    </subcellularLocation>
</comment>
<feature type="transmembrane region" description="Helical" evidence="8">
    <location>
        <begin position="44"/>
        <end position="65"/>
    </location>
</feature>
<evidence type="ECO:0000256" key="4">
    <source>
        <dbReference type="ARBA" id="ARBA00022692"/>
    </source>
</evidence>
<organism evidence="10">
    <name type="scientific">uncultured Microbacterium sp</name>
    <dbReference type="NCBI Taxonomy" id="191216"/>
    <lineage>
        <taxon>Bacteria</taxon>
        <taxon>Bacillati</taxon>
        <taxon>Actinomycetota</taxon>
        <taxon>Actinomycetes</taxon>
        <taxon>Micrococcales</taxon>
        <taxon>Microbacteriaceae</taxon>
        <taxon>Microbacterium</taxon>
        <taxon>environmental samples</taxon>
    </lineage>
</organism>
<keyword evidence="5 8" id="KW-1133">Transmembrane helix</keyword>
<protein>
    <submittedName>
        <fullName evidence="10">Anter-specific proline-rich protein APG (Modular protein)</fullName>
    </submittedName>
</protein>
<evidence type="ECO:0000256" key="7">
    <source>
        <dbReference type="SAM" id="MobiDB-lite"/>
    </source>
</evidence>
<accession>A0A1Y5PBY6</accession>
<dbReference type="Pfam" id="PF06271">
    <property type="entry name" value="RDD"/>
    <property type="match status" value="1"/>
</dbReference>
<dbReference type="RefSeq" id="WP_295576713.1">
    <property type="nucleotide sequence ID" value="NZ_FLQR01000008.1"/>
</dbReference>
<dbReference type="Gene3D" id="2.60.200.20">
    <property type="match status" value="1"/>
</dbReference>
<evidence type="ECO:0000313" key="10">
    <source>
        <dbReference type="EMBL" id="SBS73651.1"/>
    </source>
</evidence>
<gene>
    <name evidence="10" type="ORF">MIPYR_40288</name>
</gene>
<feature type="region of interest" description="Disordered" evidence="7">
    <location>
        <begin position="294"/>
        <end position="327"/>
    </location>
</feature>
<name>A0A1Y5PBY6_9MICO</name>
<dbReference type="CDD" id="cd00060">
    <property type="entry name" value="FHA"/>
    <property type="match status" value="1"/>
</dbReference>
<keyword evidence="6 8" id="KW-0472">Membrane</keyword>
<evidence type="ECO:0000256" key="2">
    <source>
        <dbReference type="ARBA" id="ARBA00022475"/>
    </source>
</evidence>
<evidence type="ECO:0000256" key="8">
    <source>
        <dbReference type="SAM" id="Phobius"/>
    </source>
</evidence>
<evidence type="ECO:0000256" key="6">
    <source>
        <dbReference type="ARBA" id="ARBA00023136"/>
    </source>
</evidence>
<proteinExistence type="predicted"/>
<dbReference type="PROSITE" id="PS50006">
    <property type="entry name" value="FHA_DOMAIN"/>
    <property type="match status" value="1"/>
</dbReference>
<evidence type="ECO:0000259" key="9">
    <source>
        <dbReference type="PROSITE" id="PS50006"/>
    </source>
</evidence>
<dbReference type="AlphaFoldDB" id="A0A1Y5PBY6"/>
<sequence>MIWEIQDEARKVEGLDEHGRARPDYAASLGLVPAAPGRRVTATLVEVLVVLVLQLPLLLAVLPAAVELTGATDPQAALRGRSDLVLLIVCAAVSYALTTAFIIVQLVLHGRRGVTLGKALLGIRSVNVRTLERPTFWRGAVVRYLVLWGSFLLPLLGPLLVVLLSPLFDSERRGRGWPDLAAATWFVDIRRGLNPYDAKRMRIARKTVASDLADERSELPSLATPAGEHRPEVYIPVARNSGGVLGATRTDAPAVPATAPAAPAVVAPAPAAAAAAAPAPPVAAAVAPTVPPPTAEPIASPAPATAGTGTWAPPTLLPDAAPAAPGAPTAPATITLVLDTGDTVEVSGAGVLIGRAPAADDGLVPTPVLDRTMSVSKTHLAVRRDGDALLVEDRGSTNGSALARNGGERPLVPGERVPVQDGDTIRFGDRHAEVRIARG</sequence>
<keyword evidence="3" id="KW-0597">Phosphoprotein</keyword>
<dbReference type="EMBL" id="FLQR01000008">
    <property type="protein sequence ID" value="SBS73651.1"/>
    <property type="molecule type" value="Genomic_DNA"/>
</dbReference>
<dbReference type="InterPro" id="IPR008984">
    <property type="entry name" value="SMAD_FHA_dom_sf"/>
</dbReference>
<dbReference type="Pfam" id="PF00498">
    <property type="entry name" value="FHA"/>
    <property type="match status" value="1"/>
</dbReference>
<evidence type="ECO:0000256" key="3">
    <source>
        <dbReference type="ARBA" id="ARBA00022553"/>
    </source>
</evidence>
<keyword evidence="2" id="KW-1003">Cell membrane</keyword>
<dbReference type="InterPro" id="IPR000253">
    <property type="entry name" value="FHA_dom"/>
</dbReference>